<dbReference type="RefSeq" id="WP_175035005.1">
    <property type="nucleotide sequence ID" value="NZ_CABVPW010000048.1"/>
</dbReference>
<evidence type="ECO:0000313" key="2">
    <source>
        <dbReference type="EMBL" id="VWC40671.1"/>
    </source>
</evidence>
<dbReference type="Proteomes" id="UP000494218">
    <property type="component" value="Unassembled WGS sequence"/>
</dbReference>
<organism evidence="2 3">
    <name type="scientific">Burkholderia lata (strain ATCC 17760 / DSM 23089 / LMG 22485 / NCIMB 9086 / R18194 / 383)</name>
    <dbReference type="NCBI Taxonomy" id="482957"/>
    <lineage>
        <taxon>Bacteria</taxon>
        <taxon>Pseudomonadati</taxon>
        <taxon>Pseudomonadota</taxon>
        <taxon>Betaproteobacteria</taxon>
        <taxon>Burkholderiales</taxon>
        <taxon>Burkholderiaceae</taxon>
        <taxon>Burkholderia</taxon>
        <taxon>Burkholderia cepacia complex</taxon>
    </lineage>
</organism>
<proteinExistence type="predicted"/>
<protein>
    <submittedName>
        <fullName evidence="2">Uncharacterized protein</fullName>
    </submittedName>
</protein>
<name>A0A6P2RU31_BURL3</name>
<keyword evidence="1" id="KW-1133">Transmembrane helix</keyword>
<dbReference type="AlphaFoldDB" id="A0A6P2RU31"/>
<evidence type="ECO:0000256" key="1">
    <source>
        <dbReference type="SAM" id="Phobius"/>
    </source>
</evidence>
<evidence type="ECO:0000313" key="3">
    <source>
        <dbReference type="Proteomes" id="UP000494218"/>
    </source>
</evidence>
<keyword evidence="1" id="KW-0812">Transmembrane</keyword>
<keyword evidence="1" id="KW-0472">Membrane</keyword>
<reference evidence="2 3" key="1">
    <citation type="submission" date="2019-09" db="EMBL/GenBank/DDBJ databases">
        <authorList>
            <person name="Depoorter E."/>
        </authorList>
    </citation>
    <scope>NUCLEOTIDE SEQUENCE [LARGE SCALE GENOMIC DNA]</scope>
    <source>
        <strain evidence="2">LMG 23254</strain>
    </source>
</reference>
<accession>A0A6P2RU31</accession>
<gene>
    <name evidence="2" type="ORF">BLA23254_06944</name>
</gene>
<feature type="transmembrane region" description="Helical" evidence="1">
    <location>
        <begin position="45"/>
        <end position="63"/>
    </location>
</feature>
<sequence length="111" mass="12816">MEDDNLIESVVIRAGQRPAMMLYVPLSIFLLEMLIGLAVFRLVGFWVFTLVPIHFYFVVKTAGDYHWLSTLKADIYHWWLFVANKGLQGEKVVTFCAEPPKARTNDYDGLF</sequence>
<dbReference type="EMBL" id="CABVPW010000048">
    <property type="protein sequence ID" value="VWC40671.1"/>
    <property type="molecule type" value="Genomic_DNA"/>
</dbReference>
<feature type="transmembrane region" description="Helical" evidence="1">
    <location>
        <begin position="20"/>
        <end position="39"/>
    </location>
</feature>